<dbReference type="HOGENOM" id="CLU_030404_1_0_9"/>
<dbReference type="Gene3D" id="2.10.270.10">
    <property type="entry name" value="Cholin Binding"/>
    <property type="match status" value="4"/>
</dbReference>
<keyword evidence="5" id="KW-1185">Reference proteome</keyword>
<keyword evidence="3" id="KW-0732">Signal</keyword>
<evidence type="ECO:0000256" key="3">
    <source>
        <dbReference type="SAM" id="SignalP"/>
    </source>
</evidence>
<reference evidence="4 5" key="1">
    <citation type="submission" date="2011-08" db="EMBL/GenBank/DDBJ databases">
        <title>The Genome Sequence of Clostridium hathewayi WAL-18680.</title>
        <authorList>
            <consortium name="The Broad Institute Genome Sequencing Platform"/>
            <person name="Earl A."/>
            <person name="Ward D."/>
            <person name="Feldgarden M."/>
            <person name="Gevers D."/>
            <person name="Finegold S.M."/>
            <person name="Summanen P.H."/>
            <person name="Molitoris D.R."/>
            <person name="Song M."/>
            <person name="Daigneault M."/>
            <person name="Allen-Vercoe E."/>
            <person name="Young S.K."/>
            <person name="Zeng Q."/>
            <person name="Gargeya S."/>
            <person name="Fitzgerald M."/>
            <person name="Haas B."/>
            <person name="Abouelleil A."/>
            <person name="Alvarado L."/>
            <person name="Arachchi H.M."/>
            <person name="Berlin A."/>
            <person name="Brown A."/>
            <person name="Chapman S.B."/>
            <person name="Chen Z."/>
            <person name="Dunbar C."/>
            <person name="Freedman E."/>
            <person name="Gearin G."/>
            <person name="Gellesch M."/>
            <person name="Goldberg J."/>
            <person name="Griggs A."/>
            <person name="Gujja S."/>
            <person name="Heiman D."/>
            <person name="Howarth C."/>
            <person name="Larson L."/>
            <person name="Lui A."/>
            <person name="MacDonald P.J.P."/>
            <person name="Montmayeur A."/>
            <person name="Murphy C."/>
            <person name="Neiman D."/>
            <person name="Pearson M."/>
            <person name="Priest M."/>
            <person name="Roberts A."/>
            <person name="Saif S."/>
            <person name="Shea T."/>
            <person name="Shenoy N."/>
            <person name="Sisk P."/>
            <person name="Stolte C."/>
            <person name="Sykes S."/>
            <person name="Wortman J."/>
            <person name="Nusbaum C."/>
            <person name="Birren B."/>
        </authorList>
    </citation>
    <scope>NUCLEOTIDE SEQUENCE [LARGE SCALE GENOMIC DNA]</scope>
    <source>
        <strain evidence="4 5">WAL-18680</strain>
    </source>
</reference>
<feature type="chain" id="PRO_5039460578" description="Cell wall-binding repeat protein" evidence="3">
    <location>
        <begin position="26"/>
        <end position="446"/>
    </location>
</feature>
<dbReference type="SUPFAM" id="SSF69360">
    <property type="entry name" value="Cell wall binding repeat"/>
    <property type="match status" value="1"/>
</dbReference>
<dbReference type="Pfam" id="PF19127">
    <property type="entry name" value="Choline_bind_3"/>
    <property type="match status" value="1"/>
</dbReference>
<dbReference type="EMBL" id="ADLN01000006">
    <property type="protein sequence ID" value="EHI61200.1"/>
    <property type="molecule type" value="Genomic_DNA"/>
</dbReference>
<feature type="signal peptide" evidence="3">
    <location>
        <begin position="1"/>
        <end position="25"/>
    </location>
</feature>
<evidence type="ECO:0008006" key="6">
    <source>
        <dbReference type="Google" id="ProtNLM"/>
    </source>
</evidence>
<dbReference type="Proteomes" id="UP000005384">
    <property type="component" value="Unassembled WGS sequence"/>
</dbReference>
<dbReference type="InterPro" id="IPR018337">
    <property type="entry name" value="Cell_wall/Cho-bd_repeat"/>
</dbReference>
<accession>G5IB93</accession>
<dbReference type="OrthoDB" id="177750at2"/>
<protein>
    <recommendedName>
        <fullName evidence="6">Cell wall-binding repeat protein</fullName>
    </recommendedName>
</protein>
<feature type="repeat" description="Cell wall-binding" evidence="2">
    <location>
        <begin position="124"/>
        <end position="143"/>
    </location>
</feature>
<keyword evidence="1" id="KW-0677">Repeat</keyword>
<dbReference type="RefSeq" id="WP_006778801.1">
    <property type="nucleotide sequence ID" value="NZ_CP040506.1"/>
</dbReference>
<organism evidence="4 5">
    <name type="scientific">Hungatella hathewayi WAL-18680</name>
    <dbReference type="NCBI Taxonomy" id="742737"/>
    <lineage>
        <taxon>Bacteria</taxon>
        <taxon>Bacillati</taxon>
        <taxon>Bacillota</taxon>
        <taxon>Clostridia</taxon>
        <taxon>Lachnospirales</taxon>
        <taxon>Lachnospiraceae</taxon>
        <taxon>Hungatella</taxon>
    </lineage>
</organism>
<evidence type="ECO:0000313" key="5">
    <source>
        <dbReference type="Proteomes" id="UP000005384"/>
    </source>
</evidence>
<feature type="repeat" description="Cell wall-binding" evidence="2">
    <location>
        <begin position="166"/>
        <end position="194"/>
    </location>
</feature>
<sequence length="446" mass="50449">MKKQTKWMAVLSTAVMMAAVTPAFTAPVMAQTAGWTEEDGTWKYYDADGYYLTDTWKKQGGEWFYLDEEGYLAFDSQIDEYYVGSDGKRVTNQWVSVANESDWDTPDAPENYWFYYGKDGKAVTSRWQVIEDKWYYFDSDSHMATGKVEIDGSTYYLGDSTDGVMKTGWVQLEDNTDDPDESIAWYYFDRNGKMVENQVDKKIDGSYYTFVDGKMQTGWYKLPDAEPATATASDAESTQTASVKGFQFYDKETGRRADGWMTIEGAPGISTPDETYNFYFKNGKPFHAETGIQVFTISSNKYGFNTKGEMQTGLKVVTLENGETAHFLFHTDGVMKTGKQTVYNEDLDQNQTWFFYTDGSRKGQGFHGFRDNAIYEYGLRKDADADVRFAPVSFQDNQYLVNTSGIIQKATSSAKSSEKPELGAGHKDVKDANGKVWVVDVNGIIK</sequence>
<evidence type="ECO:0000256" key="1">
    <source>
        <dbReference type="ARBA" id="ARBA00022737"/>
    </source>
</evidence>
<proteinExistence type="predicted"/>
<evidence type="ECO:0000256" key="2">
    <source>
        <dbReference type="PROSITE-ProRule" id="PRU00591"/>
    </source>
</evidence>
<dbReference type="AlphaFoldDB" id="G5IB93"/>
<gene>
    <name evidence="4" type="ORF">HMPREF9473_00815</name>
</gene>
<comment type="caution">
    <text evidence="4">The sequence shown here is derived from an EMBL/GenBank/DDBJ whole genome shotgun (WGS) entry which is preliminary data.</text>
</comment>
<evidence type="ECO:0000313" key="4">
    <source>
        <dbReference type="EMBL" id="EHI61200.1"/>
    </source>
</evidence>
<dbReference type="PROSITE" id="PS51170">
    <property type="entry name" value="CW"/>
    <property type="match status" value="2"/>
</dbReference>
<dbReference type="PATRIC" id="fig|742737.3.peg.810"/>
<name>G5IB93_9FIRM</name>